<dbReference type="RefSeq" id="WP_167203546.1">
    <property type="nucleotide sequence ID" value="NZ_JAASRO010000001.1"/>
</dbReference>
<dbReference type="Pfam" id="PF22666">
    <property type="entry name" value="Glyco_hydro_2_N2"/>
    <property type="match status" value="1"/>
</dbReference>
<dbReference type="InterPro" id="IPR006103">
    <property type="entry name" value="Glyco_hydro_2_cat"/>
</dbReference>
<sequence length="812" mass="90510">MRVLLDREPWRVRGFLGDEWRHHRVWGTLREPDAWLPASVPGSVVDDLWRANSVPDPYTGLNTRAIEWVSDRHWAYRHEFRLDPPPAGQQAFLCLDGVDHSAVVYLDGTELGRVDGMFVATRFDVTELVRTSAYHTLVVVVEPAPVSEPQVGHTAKVRAHKSRMTYGWDFCPRLVHQGIWQSVYVELTGPARITDLTVTADRVLVRASGNDLVELTLTDADGVVVASGDRALEVRDPRPWWPNGSGTPYLYHLTATAYSDGVVSDRREYEIGFRTVRFFRAEGAPDDAAPYGIEVNGRRIFAKGWNWVPLDLSYGVPRPDRLGHLLDLAVDAGVNLLRVWGGGLIETPEFYAECDRRGLLVWQEFSQSSSGISSTPADDEDFVAMMRSQAEAIVPRLRHHPSLAIWGGGNELQAGEGEPLNDAPVLTAVGDVVRRLDPGRLWLSTSPTGPAFLNRLDLIEQAPDDQHDVHGPWEHQGLRDHYALYDAGTAHLLSEFGVEGMTMPRSVAQAVPEPERRLPTRGRPVWDHLGRWWNNETLVQESFGNRIRDLDTLGLASQFLQRDGLQYATEAHRRRWPRCVGTLPWQFNEPYPNAWCTSAVTHAGEPKPAYFGVSAAYRSVLVGAVCSRQSWAGRAELRLPLWFLSEGPLPPATVTARLLTFNGAELTTLTCKDVSADAFADELRAATPTEPFVVDLQLVASDVRAERRYVLTGTDDFAELLDHRIEVDAELCGDQLRVRHLSGPVAPFVRVRDARPVQGDAGGWLRVSDSGFVLLPGEERMIDVRWCGAGGDRVIAIDGLGLHPRERLIRCS</sequence>
<evidence type="ECO:0000259" key="8">
    <source>
        <dbReference type="Pfam" id="PF02836"/>
    </source>
</evidence>
<comment type="catalytic activity">
    <reaction evidence="1">
        <text>Hydrolysis of terminal, non-reducing beta-D-mannose residues in beta-D-mannosides.</text>
        <dbReference type="EC" id="3.2.1.25"/>
    </reaction>
</comment>
<dbReference type="Gene3D" id="3.20.20.80">
    <property type="entry name" value="Glycosidases"/>
    <property type="match status" value="1"/>
</dbReference>
<dbReference type="Proteomes" id="UP000555407">
    <property type="component" value="Unassembled WGS sequence"/>
</dbReference>
<dbReference type="GO" id="GO:0005975">
    <property type="term" value="P:carbohydrate metabolic process"/>
    <property type="evidence" value="ECO:0007669"/>
    <property type="project" value="InterPro"/>
</dbReference>
<feature type="domain" description="Beta-mannosidase-like galactose-binding" evidence="9">
    <location>
        <begin position="33"/>
        <end position="181"/>
    </location>
</feature>
<evidence type="ECO:0000256" key="1">
    <source>
        <dbReference type="ARBA" id="ARBA00000829"/>
    </source>
</evidence>
<proteinExistence type="inferred from homology"/>
<evidence type="ECO:0000313" key="10">
    <source>
        <dbReference type="EMBL" id="NIK54785.1"/>
    </source>
</evidence>
<dbReference type="InterPro" id="IPR036156">
    <property type="entry name" value="Beta-gal/glucu_dom_sf"/>
</dbReference>
<keyword evidence="11" id="KW-1185">Reference proteome</keyword>
<dbReference type="InterPro" id="IPR050887">
    <property type="entry name" value="Beta-mannosidase_GH2"/>
</dbReference>
<keyword evidence="5 10" id="KW-0378">Hydrolase</keyword>
<accession>A0A7X5ZYL8</accession>
<evidence type="ECO:0000259" key="9">
    <source>
        <dbReference type="Pfam" id="PF22666"/>
    </source>
</evidence>
<dbReference type="SUPFAM" id="SSF49303">
    <property type="entry name" value="beta-Galactosidase/glucuronidase domain"/>
    <property type="match status" value="1"/>
</dbReference>
<dbReference type="SUPFAM" id="SSF51445">
    <property type="entry name" value="(Trans)glycosidases"/>
    <property type="match status" value="1"/>
</dbReference>
<evidence type="ECO:0000256" key="6">
    <source>
        <dbReference type="ARBA" id="ARBA00023295"/>
    </source>
</evidence>
<name>A0A7X5ZYL8_9ACTN</name>
<protein>
    <recommendedName>
        <fullName evidence="3">beta-mannosidase</fullName>
        <ecNumber evidence="3">3.2.1.25</ecNumber>
    </recommendedName>
</protein>
<evidence type="ECO:0000256" key="2">
    <source>
        <dbReference type="ARBA" id="ARBA00007401"/>
    </source>
</evidence>
<dbReference type="PANTHER" id="PTHR43730">
    <property type="entry name" value="BETA-MANNOSIDASE"/>
    <property type="match status" value="1"/>
</dbReference>
<evidence type="ECO:0000259" key="7">
    <source>
        <dbReference type="Pfam" id="PF00703"/>
    </source>
</evidence>
<dbReference type="Gene3D" id="2.60.40.10">
    <property type="entry name" value="Immunoglobulins"/>
    <property type="match status" value="1"/>
</dbReference>
<evidence type="ECO:0000256" key="4">
    <source>
        <dbReference type="ARBA" id="ARBA00022729"/>
    </source>
</evidence>
<dbReference type="InterPro" id="IPR006102">
    <property type="entry name" value="Ig-like_GH2"/>
</dbReference>
<dbReference type="InterPro" id="IPR013783">
    <property type="entry name" value="Ig-like_fold"/>
</dbReference>
<keyword evidence="4" id="KW-0732">Signal</keyword>
<evidence type="ECO:0000256" key="5">
    <source>
        <dbReference type="ARBA" id="ARBA00022801"/>
    </source>
</evidence>
<dbReference type="InterPro" id="IPR017853">
    <property type="entry name" value="GH"/>
</dbReference>
<dbReference type="GO" id="GO:0004567">
    <property type="term" value="F:beta-mannosidase activity"/>
    <property type="evidence" value="ECO:0007669"/>
    <property type="project" value="UniProtKB-EC"/>
</dbReference>
<dbReference type="InterPro" id="IPR054593">
    <property type="entry name" value="Beta-mannosidase-like_N2"/>
</dbReference>
<evidence type="ECO:0000256" key="3">
    <source>
        <dbReference type="ARBA" id="ARBA00012754"/>
    </source>
</evidence>
<dbReference type="InterPro" id="IPR008979">
    <property type="entry name" value="Galactose-bd-like_sf"/>
</dbReference>
<dbReference type="Pfam" id="PF00703">
    <property type="entry name" value="Glyco_hydro_2"/>
    <property type="match status" value="1"/>
</dbReference>
<gene>
    <name evidence="10" type="ORF">BJY22_000502</name>
</gene>
<dbReference type="EMBL" id="JAASRO010000001">
    <property type="protein sequence ID" value="NIK54785.1"/>
    <property type="molecule type" value="Genomic_DNA"/>
</dbReference>
<dbReference type="GO" id="GO:0006516">
    <property type="term" value="P:glycoprotein catabolic process"/>
    <property type="evidence" value="ECO:0007669"/>
    <property type="project" value="TreeGrafter"/>
</dbReference>
<feature type="domain" description="Glycoside hydrolase family 2 immunoglobulin-like beta-sandwich" evidence="7">
    <location>
        <begin position="193"/>
        <end position="274"/>
    </location>
</feature>
<comment type="similarity">
    <text evidence="2">Belongs to the glycosyl hydrolase 2 family.</text>
</comment>
<dbReference type="SUPFAM" id="SSF49785">
    <property type="entry name" value="Galactose-binding domain-like"/>
    <property type="match status" value="1"/>
</dbReference>
<organism evidence="10 11">
    <name type="scientific">Kribbella shirazensis</name>
    <dbReference type="NCBI Taxonomy" id="1105143"/>
    <lineage>
        <taxon>Bacteria</taxon>
        <taxon>Bacillati</taxon>
        <taxon>Actinomycetota</taxon>
        <taxon>Actinomycetes</taxon>
        <taxon>Propionibacteriales</taxon>
        <taxon>Kribbellaceae</taxon>
        <taxon>Kribbella</taxon>
    </lineage>
</organism>
<dbReference type="PANTHER" id="PTHR43730:SF1">
    <property type="entry name" value="BETA-MANNOSIDASE"/>
    <property type="match status" value="1"/>
</dbReference>
<dbReference type="EC" id="3.2.1.25" evidence="3"/>
<evidence type="ECO:0000313" key="11">
    <source>
        <dbReference type="Proteomes" id="UP000555407"/>
    </source>
</evidence>
<dbReference type="Gene3D" id="2.60.120.260">
    <property type="entry name" value="Galactose-binding domain-like"/>
    <property type="match status" value="1"/>
</dbReference>
<dbReference type="AlphaFoldDB" id="A0A7X5ZYL8"/>
<feature type="domain" description="Glycoside hydrolase family 2 catalytic" evidence="8">
    <location>
        <begin position="350"/>
        <end position="441"/>
    </location>
</feature>
<keyword evidence="6 10" id="KW-0326">Glycosidase</keyword>
<comment type="caution">
    <text evidence="10">The sequence shown here is derived from an EMBL/GenBank/DDBJ whole genome shotgun (WGS) entry which is preliminary data.</text>
</comment>
<reference evidence="10 11" key="1">
    <citation type="submission" date="2020-03" db="EMBL/GenBank/DDBJ databases">
        <title>Sequencing the genomes of 1000 actinobacteria strains.</title>
        <authorList>
            <person name="Klenk H.-P."/>
        </authorList>
    </citation>
    <scope>NUCLEOTIDE SEQUENCE [LARGE SCALE GENOMIC DNA]</scope>
    <source>
        <strain evidence="10 11">DSM 45490</strain>
    </source>
</reference>
<dbReference type="Pfam" id="PF02836">
    <property type="entry name" value="Glyco_hydro_2_C"/>
    <property type="match status" value="1"/>
</dbReference>